<dbReference type="EMBL" id="FNVO01000007">
    <property type="protein sequence ID" value="SEG62871.1"/>
    <property type="molecule type" value="Genomic_DNA"/>
</dbReference>
<dbReference type="Gene3D" id="3.40.50.2300">
    <property type="match status" value="1"/>
</dbReference>
<name>A0A1H6BQ91_9ACTN</name>
<dbReference type="GO" id="GO:0000160">
    <property type="term" value="P:phosphorelay signal transduction system"/>
    <property type="evidence" value="ECO:0007669"/>
    <property type="project" value="InterPro"/>
</dbReference>
<reference evidence="4" key="1">
    <citation type="submission" date="2016-10" db="EMBL/GenBank/DDBJ databases">
        <authorList>
            <person name="Varghese N."/>
            <person name="Submissions S."/>
        </authorList>
    </citation>
    <scope>NUCLEOTIDE SEQUENCE [LARGE SCALE GENOMIC DNA]</scope>
    <source>
        <strain evidence="4">DSM 43163</strain>
    </source>
</reference>
<dbReference type="SUPFAM" id="SSF52172">
    <property type="entry name" value="CheY-like"/>
    <property type="match status" value="1"/>
</dbReference>
<organism evidence="3 4">
    <name type="scientific">Thermomonospora echinospora</name>
    <dbReference type="NCBI Taxonomy" id="1992"/>
    <lineage>
        <taxon>Bacteria</taxon>
        <taxon>Bacillati</taxon>
        <taxon>Actinomycetota</taxon>
        <taxon>Actinomycetes</taxon>
        <taxon>Streptosporangiales</taxon>
        <taxon>Thermomonosporaceae</taxon>
        <taxon>Thermomonospora</taxon>
    </lineage>
</organism>
<evidence type="ECO:0000313" key="3">
    <source>
        <dbReference type="EMBL" id="SEG62871.1"/>
    </source>
</evidence>
<dbReference type="InterPro" id="IPR011006">
    <property type="entry name" value="CheY-like_superfamily"/>
</dbReference>
<accession>A0A1H6BQ91</accession>
<evidence type="ECO:0000256" key="1">
    <source>
        <dbReference type="PROSITE-ProRule" id="PRU00169"/>
    </source>
</evidence>
<evidence type="ECO:0000313" key="4">
    <source>
        <dbReference type="Proteomes" id="UP000236723"/>
    </source>
</evidence>
<dbReference type="AlphaFoldDB" id="A0A1H6BQ91"/>
<sequence length="39" mass="4178">MTADDVRVLITDDHPMFRQGLHGLLEALGIDVVGQAESG</sequence>
<dbReference type="InterPro" id="IPR001789">
    <property type="entry name" value="Sig_transdc_resp-reg_receiver"/>
</dbReference>
<dbReference type="PROSITE" id="PS50110">
    <property type="entry name" value="RESPONSE_REGULATORY"/>
    <property type="match status" value="1"/>
</dbReference>
<gene>
    <name evidence="3" type="ORF">SAMN04489712_107328</name>
</gene>
<comment type="caution">
    <text evidence="1">Lacks conserved residue(s) required for the propagation of feature annotation.</text>
</comment>
<feature type="non-terminal residue" evidence="3">
    <location>
        <position position="39"/>
    </location>
</feature>
<keyword evidence="4" id="KW-1185">Reference proteome</keyword>
<feature type="domain" description="Response regulatory" evidence="2">
    <location>
        <begin position="7"/>
        <end position="39"/>
    </location>
</feature>
<evidence type="ECO:0000259" key="2">
    <source>
        <dbReference type="PROSITE" id="PS50110"/>
    </source>
</evidence>
<protein>
    <recommendedName>
        <fullName evidence="2">Response regulatory domain-containing protein</fullName>
    </recommendedName>
</protein>
<dbReference type="Proteomes" id="UP000236723">
    <property type="component" value="Unassembled WGS sequence"/>
</dbReference>
<proteinExistence type="predicted"/>